<evidence type="ECO:0000313" key="7">
    <source>
        <dbReference type="Proteomes" id="UP001305498"/>
    </source>
</evidence>
<dbReference type="Gene3D" id="3.40.50.10810">
    <property type="entry name" value="Tandem AAA-ATPase domain"/>
    <property type="match status" value="1"/>
</dbReference>
<dbReference type="InterPro" id="IPR001650">
    <property type="entry name" value="Helicase_C-like"/>
</dbReference>
<organism evidence="6 7">
    <name type="scientific">Microbacterium betulae</name>
    <dbReference type="NCBI Taxonomy" id="2981139"/>
    <lineage>
        <taxon>Bacteria</taxon>
        <taxon>Bacillati</taxon>
        <taxon>Actinomycetota</taxon>
        <taxon>Actinomycetes</taxon>
        <taxon>Micrococcales</taxon>
        <taxon>Microbacteriaceae</taxon>
        <taxon>Microbacterium</taxon>
    </lineage>
</organism>
<dbReference type="Pfam" id="PF00271">
    <property type="entry name" value="Helicase_C"/>
    <property type="match status" value="1"/>
</dbReference>
<keyword evidence="6" id="KW-0347">Helicase</keyword>
<dbReference type="InterPro" id="IPR000330">
    <property type="entry name" value="SNF2_N"/>
</dbReference>
<keyword evidence="2" id="KW-0862">Zinc</keyword>
<proteinExistence type="predicted"/>
<dbReference type="PROSITE" id="PS50966">
    <property type="entry name" value="ZF_SWIM"/>
    <property type="match status" value="1"/>
</dbReference>
<keyword evidence="2" id="KW-0863">Zinc-finger</keyword>
<dbReference type="SUPFAM" id="SSF52540">
    <property type="entry name" value="P-loop containing nucleoside triphosphate hydrolases"/>
    <property type="match status" value="2"/>
</dbReference>
<evidence type="ECO:0000313" key="6">
    <source>
        <dbReference type="EMBL" id="WOF21527.1"/>
    </source>
</evidence>
<dbReference type="GO" id="GO:0005524">
    <property type="term" value="F:ATP binding"/>
    <property type="evidence" value="ECO:0007669"/>
    <property type="project" value="InterPro"/>
</dbReference>
<dbReference type="InterPro" id="IPR027417">
    <property type="entry name" value="P-loop_NTPase"/>
</dbReference>
<evidence type="ECO:0000259" key="3">
    <source>
        <dbReference type="PROSITE" id="PS50966"/>
    </source>
</evidence>
<feature type="domain" description="Helicase C-terminal" evidence="5">
    <location>
        <begin position="931"/>
        <end position="1083"/>
    </location>
</feature>
<evidence type="ECO:0000256" key="1">
    <source>
        <dbReference type="ARBA" id="ARBA00022801"/>
    </source>
</evidence>
<keyword evidence="1" id="KW-0378">Hydrolase</keyword>
<dbReference type="GO" id="GO:0008270">
    <property type="term" value="F:zinc ion binding"/>
    <property type="evidence" value="ECO:0007669"/>
    <property type="project" value="UniProtKB-KW"/>
</dbReference>
<dbReference type="Pfam" id="PF00176">
    <property type="entry name" value="SNF2-rel_dom"/>
    <property type="match status" value="1"/>
</dbReference>
<sequence>MPYIEPEAIRRMAEGGAYERGLAYFQEGAVAHAQWLSDGVTLTAAVHGSSGRSYRSRVLVDGRSGAIAATECSCPLRSRCKHVVAALLAANAQQRSAAAGLRPRGGPAASSWRSLVPETAAETGAVPLALGVELRRRSPGGARAWQTRRAEPARPRDLAGERLPELFVGLRPLLRSDRSSAWIKGDASWETVRRPGGRFPRAQSRWFAELYSIARDVFRLDAFGDGAEWLTLDTIASALLWPHLRTAARLGIPLVPTQKLLDVRLADGAAARMRIVRDEDGGMSVHAEIEIDGEDVTAASARPVSRAGLYAFAVEDGRIALALAPVELTDPLQALLAAGGTLAVPASESEEFLREAVPVLARRADVRAGDGIELPEAPRPRPLLAVVFRPGDRTAYELAWSYPGLGRRPFDGEPGAAAADPDRDAAEEAELASRIAGTWADASDLPFAASGELRDVDAAEFSAKVVPALEAAGVVVEATGTPRRYRELTSAPEITVSTVESTDADWFDLGVIVTVDGRNIPFAPLFTAISQRRKKMLLADGGYFSLAHPALQRLRDLVDEAATLSEWESGPRISRYQTDLWADFEDLADEAVPAVSWRATAEGLRDFERIEPTPLPAGLRAQLRTYQKAGFDWLAFLWRHRLGGILADDMGLGKTVQMLALILHTREAGERRPFLVVAPTSVTSTWEDEAARFAPELRVRRMTATRAKRPASVADAAADADVVVASYALLRLEGDEYAAVEWAGLVLDEAQFAKNPRTKVHRAARELRADVTFAVTGTPLENGLEDLWALLSLAAPGLFPSARRFREEYVGPIEKGKVPENQEGSAYRARRLERLRRRIRPLMLRRTKEHVAEDLPPKQEQHLHVELSAAHRAVYDVVLQRERQKVLGLLDDLDRNRFIVFRSLTLLRLLSLAPELVDPAHAHAGSSKLDALAERLTEIVAEGHRALVFSQFTSYLDLVESRLGREGIAHARLDGATRDRTGAVDAFRQGDAPVFLISLKAGGFGLTLTEADYVFLLDPWWNPAAESQAVDRAHRIGQTRTVVVYRMIAADTIEDKVMALQERKSRLFRAVMDDDALFSQELTADDIRGLLED</sequence>
<dbReference type="Gene3D" id="3.40.50.300">
    <property type="entry name" value="P-loop containing nucleotide triphosphate hydrolases"/>
    <property type="match status" value="1"/>
</dbReference>
<dbReference type="InterPro" id="IPR007527">
    <property type="entry name" value="Znf_SWIM"/>
</dbReference>
<keyword evidence="7" id="KW-1185">Reference proteome</keyword>
<protein>
    <submittedName>
        <fullName evidence="6">DEAD/DEAH box helicase</fullName>
    </submittedName>
</protein>
<dbReference type="Pfam" id="PF04434">
    <property type="entry name" value="SWIM"/>
    <property type="match status" value="1"/>
</dbReference>
<dbReference type="InterPro" id="IPR049730">
    <property type="entry name" value="SNF2/RAD54-like_C"/>
</dbReference>
<keyword evidence="6" id="KW-0547">Nucleotide-binding</keyword>
<keyword evidence="6" id="KW-0067">ATP-binding</keyword>
<evidence type="ECO:0000256" key="2">
    <source>
        <dbReference type="PROSITE-ProRule" id="PRU00325"/>
    </source>
</evidence>
<dbReference type="PROSITE" id="PS51192">
    <property type="entry name" value="HELICASE_ATP_BIND_1"/>
    <property type="match status" value="1"/>
</dbReference>
<dbReference type="SMART" id="SM00490">
    <property type="entry name" value="HELICc"/>
    <property type="match status" value="1"/>
</dbReference>
<evidence type="ECO:0000259" key="5">
    <source>
        <dbReference type="PROSITE" id="PS51194"/>
    </source>
</evidence>
<dbReference type="KEGG" id="mbet:N8K70_08955"/>
<dbReference type="SMART" id="SM00487">
    <property type="entry name" value="DEXDc"/>
    <property type="match status" value="1"/>
</dbReference>
<name>A0AA97I5H7_9MICO</name>
<dbReference type="GO" id="GO:0004386">
    <property type="term" value="F:helicase activity"/>
    <property type="evidence" value="ECO:0007669"/>
    <property type="project" value="UniProtKB-KW"/>
</dbReference>
<dbReference type="PANTHER" id="PTHR10799">
    <property type="entry name" value="SNF2/RAD54 HELICASE FAMILY"/>
    <property type="match status" value="1"/>
</dbReference>
<dbReference type="PROSITE" id="PS51194">
    <property type="entry name" value="HELICASE_CTER"/>
    <property type="match status" value="1"/>
</dbReference>
<feature type="domain" description="SWIM-type" evidence="3">
    <location>
        <begin position="54"/>
        <end position="91"/>
    </location>
</feature>
<dbReference type="GO" id="GO:0016787">
    <property type="term" value="F:hydrolase activity"/>
    <property type="evidence" value="ECO:0007669"/>
    <property type="project" value="UniProtKB-KW"/>
</dbReference>
<dbReference type="EMBL" id="CP118157">
    <property type="protein sequence ID" value="WOF21527.1"/>
    <property type="molecule type" value="Genomic_DNA"/>
</dbReference>
<dbReference type="CDD" id="cd18793">
    <property type="entry name" value="SF2_C_SNF"/>
    <property type="match status" value="1"/>
</dbReference>
<gene>
    <name evidence="6" type="ORF">N8K70_08955</name>
</gene>
<reference evidence="6 7" key="1">
    <citation type="submission" date="2023-02" db="EMBL/GenBank/DDBJ databases">
        <title>Microbacterium betulae sp. nov., isolated from birch wood.</title>
        <authorList>
            <person name="Pasciak M."/>
            <person name="Pawlik K.J."/>
            <person name="Martynowski D."/>
            <person name="Laczmanski L."/>
            <person name="Ciekot J."/>
            <person name="Szponar B."/>
            <person name="Wojcik-Fatla A."/>
            <person name="Mackiewicz B."/>
            <person name="Farian E."/>
            <person name="Cholewa G."/>
            <person name="Cholewa A."/>
            <person name="Dutkiewicz J."/>
        </authorList>
    </citation>
    <scope>NUCLEOTIDE SEQUENCE [LARGE SCALE GENOMIC DNA]</scope>
    <source>
        <strain evidence="6 7">AB</strain>
    </source>
</reference>
<dbReference type="InterPro" id="IPR038718">
    <property type="entry name" value="SNF2-like_sf"/>
</dbReference>
<keyword evidence="2" id="KW-0479">Metal-binding</keyword>
<evidence type="ECO:0000259" key="4">
    <source>
        <dbReference type="PROSITE" id="PS51192"/>
    </source>
</evidence>
<feature type="domain" description="Helicase ATP-binding" evidence="4">
    <location>
        <begin position="635"/>
        <end position="797"/>
    </location>
</feature>
<accession>A0AA97I5H7</accession>
<dbReference type="InterPro" id="IPR014001">
    <property type="entry name" value="Helicase_ATP-bd"/>
</dbReference>
<dbReference type="AlphaFoldDB" id="A0AA97I5H7"/>
<dbReference type="RefSeq" id="WP_317138003.1">
    <property type="nucleotide sequence ID" value="NZ_CP118157.1"/>
</dbReference>
<dbReference type="Proteomes" id="UP001305498">
    <property type="component" value="Chromosome"/>
</dbReference>